<proteinExistence type="predicted"/>
<name>A0A1F5B3C6_9BACT</name>
<sequence>MNIAPNLAEIIANIIAGIHAVLIVYFLFGWLVPFTTFQRRSNANCIIAGIFLFFRFLGRCPLTESEQYFRHIAFPDQFYGDSFIARNIYLYSNISVRAEIMNIITLIVNILILIITVFFIFYSHFLKGRFNKTYKIYL</sequence>
<comment type="caution">
    <text evidence="2">The sequence shown here is derived from an EMBL/GenBank/DDBJ whole genome shotgun (WGS) entry which is preliminary data.</text>
</comment>
<protein>
    <recommendedName>
        <fullName evidence="4">DUF2784 domain-containing protein</fullName>
    </recommendedName>
</protein>
<organism evidence="2 3">
    <name type="scientific">Candidatus Azambacteria bacterium RIFCSPHIGHO2_01_FULL_40_24</name>
    <dbReference type="NCBI Taxonomy" id="1797301"/>
    <lineage>
        <taxon>Bacteria</taxon>
        <taxon>Candidatus Azamiibacteriota</taxon>
    </lineage>
</organism>
<keyword evidence="1" id="KW-0812">Transmembrane</keyword>
<keyword evidence="1" id="KW-0472">Membrane</keyword>
<dbReference type="InterPro" id="IPR021218">
    <property type="entry name" value="DUF2784"/>
</dbReference>
<accession>A0A1F5B3C6</accession>
<evidence type="ECO:0000313" key="3">
    <source>
        <dbReference type="Proteomes" id="UP000176431"/>
    </source>
</evidence>
<evidence type="ECO:0000256" key="1">
    <source>
        <dbReference type="SAM" id="Phobius"/>
    </source>
</evidence>
<keyword evidence="1" id="KW-1133">Transmembrane helix</keyword>
<feature type="transmembrane region" description="Helical" evidence="1">
    <location>
        <begin position="12"/>
        <end position="34"/>
    </location>
</feature>
<dbReference type="EMBL" id="MEYK01000024">
    <property type="protein sequence ID" value="OGD25064.1"/>
    <property type="molecule type" value="Genomic_DNA"/>
</dbReference>
<evidence type="ECO:0008006" key="4">
    <source>
        <dbReference type="Google" id="ProtNLM"/>
    </source>
</evidence>
<feature type="transmembrane region" description="Helical" evidence="1">
    <location>
        <begin position="100"/>
        <end position="122"/>
    </location>
</feature>
<dbReference type="Proteomes" id="UP000176431">
    <property type="component" value="Unassembled WGS sequence"/>
</dbReference>
<evidence type="ECO:0000313" key="2">
    <source>
        <dbReference type="EMBL" id="OGD25064.1"/>
    </source>
</evidence>
<dbReference type="Pfam" id="PF10861">
    <property type="entry name" value="DUF2784"/>
    <property type="match status" value="1"/>
</dbReference>
<dbReference type="AlphaFoldDB" id="A0A1F5B3C6"/>
<feature type="transmembrane region" description="Helical" evidence="1">
    <location>
        <begin position="41"/>
        <end position="58"/>
    </location>
</feature>
<reference evidence="2 3" key="1">
    <citation type="journal article" date="2016" name="Nat. Commun.">
        <title>Thousands of microbial genomes shed light on interconnected biogeochemical processes in an aquifer system.</title>
        <authorList>
            <person name="Anantharaman K."/>
            <person name="Brown C.T."/>
            <person name="Hug L.A."/>
            <person name="Sharon I."/>
            <person name="Castelle C.J."/>
            <person name="Probst A.J."/>
            <person name="Thomas B.C."/>
            <person name="Singh A."/>
            <person name="Wilkins M.J."/>
            <person name="Karaoz U."/>
            <person name="Brodie E.L."/>
            <person name="Williams K.H."/>
            <person name="Hubbard S.S."/>
            <person name="Banfield J.F."/>
        </authorList>
    </citation>
    <scope>NUCLEOTIDE SEQUENCE [LARGE SCALE GENOMIC DNA]</scope>
</reference>
<gene>
    <name evidence="2" type="ORF">A2819_01720</name>
</gene>